<dbReference type="eggNOG" id="COG0625">
    <property type="taxonomic scope" value="Bacteria"/>
</dbReference>
<dbReference type="Proteomes" id="UP000004371">
    <property type="component" value="Unassembled WGS sequence"/>
</dbReference>
<dbReference type="SUPFAM" id="SSF47616">
    <property type="entry name" value="GST C-terminal domain-like"/>
    <property type="match status" value="1"/>
</dbReference>
<dbReference type="OrthoDB" id="9799538at2"/>
<dbReference type="GO" id="GO:0004364">
    <property type="term" value="F:glutathione transferase activity"/>
    <property type="evidence" value="ECO:0007669"/>
    <property type="project" value="TreeGrafter"/>
</dbReference>
<dbReference type="InterPro" id="IPR036282">
    <property type="entry name" value="Glutathione-S-Trfase_C_sf"/>
</dbReference>
<dbReference type="RefSeq" id="WP_006880337.1">
    <property type="nucleotide sequence ID" value="NZ_AEVS01000077.1"/>
</dbReference>
<protein>
    <submittedName>
        <fullName evidence="3">Glutathione S-transferase family protein</fullName>
    </submittedName>
</protein>
<dbReference type="Pfam" id="PF13409">
    <property type="entry name" value="GST_N_2"/>
    <property type="match status" value="1"/>
</dbReference>
<dbReference type="AlphaFoldDB" id="E8LWV8"/>
<keyword evidence="4" id="KW-1185">Reference proteome</keyword>
<dbReference type="EMBL" id="AEVS01000077">
    <property type="protein sequence ID" value="EGA64859.1"/>
    <property type="molecule type" value="Genomic_DNA"/>
</dbReference>
<dbReference type="InterPro" id="IPR036249">
    <property type="entry name" value="Thioredoxin-like_sf"/>
</dbReference>
<keyword evidence="3" id="KW-0808">Transferase</keyword>
<evidence type="ECO:0000313" key="4">
    <source>
        <dbReference type="Proteomes" id="UP000004371"/>
    </source>
</evidence>
<gene>
    <name evidence="3" type="ORF">VIBR0546_17553</name>
</gene>
<proteinExistence type="predicted"/>
<name>E8LWV8_9VIBR</name>
<accession>E8LWV8</accession>
<dbReference type="SUPFAM" id="SSF52833">
    <property type="entry name" value="Thioredoxin-like"/>
    <property type="match status" value="1"/>
</dbReference>
<dbReference type="InterPro" id="IPR040079">
    <property type="entry name" value="Glutathione_S-Trfase"/>
</dbReference>
<evidence type="ECO:0000259" key="1">
    <source>
        <dbReference type="PROSITE" id="PS50404"/>
    </source>
</evidence>
<dbReference type="InterPro" id="IPR010987">
    <property type="entry name" value="Glutathione-S-Trfase_C-like"/>
</dbReference>
<dbReference type="PANTHER" id="PTHR42673">
    <property type="entry name" value="MALEYLACETOACETATE ISOMERASE"/>
    <property type="match status" value="1"/>
</dbReference>
<dbReference type="STRING" id="945543.VIBR0546_17553"/>
<dbReference type="InterPro" id="IPR004045">
    <property type="entry name" value="Glutathione_S-Trfase_N"/>
</dbReference>
<reference evidence="3 4" key="1">
    <citation type="journal article" date="2012" name="Int. J. Syst. Evol. Microbiol.">
        <title>Vibrio caribbeanicus sp. nov., isolated from the marine sponge Scleritoderma cyanea.</title>
        <authorList>
            <person name="Hoffmann M."/>
            <person name="Monday S.R."/>
            <person name="Allard M.W."/>
            <person name="Strain E.A."/>
            <person name="Whittaker P."/>
            <person name="Naum M."/>
            <person name="McCarthy P.J."/>
            <person name="Lopez J.V."/>
            <person name="Fischer M."/>
            <person name="Brown E.W."/>
        </authorList>
    </citation>
    <scope>NUCLEOTIDE SEQUENCE [LARGE SCALE GENOMIC DNA]</scope>
    <source>
        <strain evidence="3 4">LMG 20546</strain>
    </source>
</reference>
<dbReference type="PROSITE" id="PS50404">
    <property type="entry name" value="GST_NTER"/>
    <property type="match status" value="1"/>
</dbReference>
<evidence type="ECO:0000313" key="3">
    <source>
        <dbReference type="EMBL" id="EGA64859.1"/>
    </source>
</evidence>
<dbReference type="GO" id="GO:0006749">
    <property type="term" value="P:glutathione metabolic process"/>
    <property type="evidence" value="ECO:0007669"/>
    <property type="project" value="TreeGrafter"/>
</dbReference>
<dbReference type="GO" id="GO:0006559">
    <property type="term" value="P:L-phenylalanine catabolic process"/>
    <property type="evidence" value="ECO:0007669"/>
    <property type="project" value="TreeGrafter"/>
</dbReference>
<evidence type="ECO:0000259" key="2">
    <source>
        <dbReference type="PROSITE" id="PS50405"/>
    </source>
</evidence>
<dbReference type="SFLD" id="SFLDS00019">
    <property type="entry name" value="Glutathione_Transferase_(cytos"/>
    <property type="match status" value="1"/>
</dbReference>
<dbReference type="Gene3D" id="3.40.30.10">
    <property type="entry name" value="Glutaredoxin"/>
    <property type="match status" value="1"/>
</dbReference>
<organism evidence="3 4">
    <name type="scientific">Vibrio brasiliensis LMG 20546</name>
    <dbReference type="NCBI Taxonomy" id="945543"/>
    <lineage>
        <taxon>Bacteria</taxon>
        <taxon>Pseudomonadati</taxon>
        <taxon>Pseudomonadota</taxon>
        <taxon>Gammaproteobacteria</taxon>
        <taxon>Vibrionales</taxon>
        <taxon>Vibrionaceae</taxon>
        <taxon>Vibrio</taxon>
        <taxon>Vibrio oreintalis group</taxon>
    </lineage>
</organism>
<dbReference type="PROSITE" id="PS50405">
    <property type="entry name" value="GST_CTER"/>
    <property type="match status" value="1"/>
</dbReference>
<comment type="caution">
    <text evidence="3">The sequence shown here is derived from an EMBL/GenBank/DDBJ whole genome shotgun (WGS) entry which is preliminary data.</text>
</comment>
<feature type="domain" description="GST C-terminal" evidence="2">
    <location>
        <begin position="90"/>
        <end position="213"/>
    </location>
</feature>
<dbReference type="SFLD" id="SFLDG00358">
    <property type="entry name" value="Main_(cytGST)"/>
    <property type="match status" value="1"/>
</dbReference>
<dbReference type="Gene3D" id="1.20.1050.10">
    <property type="match status" value="1"/>
</dbReference>
<sequence>MERILYSGNRNASSWAFRAWLALKEQGIEFEERVIDIRRPQRWDNLAQIGEFSPPAAVPVLVENNFVIFDSIAIMEYASELGDAPLWPADIHARAKARSFAAWQHSTFARVCPCLSFESAFYTDKKQLSADEIAQIEGVYSVWEETIIQFEGDYLVGTYSIADIMLLPSAVRFSSHYMPDQRWPHTRKWFECLLNRPLVREWLDEAEQLEPIYLPGYRNDP</sequence>
<feature type="domain" description="GST N-terminal" evidence="1">
    <location>
        <begin position="3"/>
        <end position="86"/>
    </location>
</feature>
<dbReference type="PANTHER" id="PTHR42673:SF4">
    <property type="entry name" value="MALEYLACETOACETATE ISOMERASE"/>
    <property type="match status" value="1"/>
</dbReference>
<dbReference type="GO" id="GO:0016034">
    <property type="term" value="F:maleylacetoacetate isomerase activity"/>
    <property type="evidence" value="ECO:0007669"/>
    <property type="project" value="TreeGrafter"/>
</dbReference>